<sequence>MMEILIESQDIENPIIQYEKAFVSEAKQKL</sequence>
<organism evidence="1 2">
    <name type="scientific">Bradyrhizobium diazoefficiens</name>
    <dbReference type="NCBI Taxonomy" id="1355477"/>
    <lineage>
        <taxon>Bacteria</taxon>
        <taxon>Pseudomonadati</taxon>
        <taxon>Pseudomonadota</taxon>
        <taxon>Alphaproteobacteria</taxon>
        <taxon>Hyphomicrobiales</taxon>
        <taxon>Nitrobacteraceae</taxon>
        <taxon>Bradyrhizobium</taxon>
    </lineage>
</organism>
<gene>
    <name evidence="1" type="ORF">NK6_1184</name>
</gene>
<reference evidence="1 2" key="1">
    <citation type="submission" date="2014-11" db="EMBL/GenBank/DDBJ databases">
        <title>Symbiosis island explosion on the genome of extra-slow-growing strains of soybean bradyrhizobia with massive insertion sequences.</title>
        <authorList>
            <person name="Iida T."/>
            <person name="Minamisawa K."/>
        </authorList>
    </citation>
    <scope>NUCLEOTIDE SEQUENCE [LARGE SCALE GENOMIC DNA]</scope>
    <source>
        <strain evidence="1 2">NK6</strain>
    </source>
</reference>
<protein>
    <submittedName>
        <fullName evidence="1">Uncharacterized protein</fullName>
    </submittedName>
</protein>
<accession>A0A0E4BL97</accession>
<dbReference type="EMBL" id="AP014685">
    <property type="protein sequence ID" value="BAR54369.1"/>
    <property type="molecule type" value="Genomic_DNA"/>
</dbReference>
<dbReference type="AlphaFoldDB" id="A0A0E4BL97"/>
<evidence type="ECO:0000313" key="1">
    <source>
        <dbReference type="EMBL" id="BAR54369.1"/>
    </source>
</evidence>
<proteinExistence type="predicted"/>
<dbReference type="Proteomes" id="UP000063308">
    <property type="component" value="Chromosome"/>
</dbReference>
<evidence type="ECO:0000313" key="2">
    <source>
        <dbReference type="Proteomes" id="UP000063308"/>
    </source>
</evidence>
<name>A0A0E4BL97_9BRAD</name>